<dbReference type="Pfam" id="PF01875">
    <property type="entry name" value="Memo"/>
    <property type="match status" value="1"/>
</dbReference>
<dbReference type="GO" id="GO:0005634">
    <property type="term" value="C:nucleus"/>
    <property type="evidence" value="ECO:0007669"/>
    <property type="project" value="EnsemblFungi"/>
</dbReference>
<keyword evidence="3" id="KW-1185">Reference proteome</keyword>
<dbReference type="PANTHER" id="PTHR11060:SF0">
    <property type="entry name" value="PROTEIN MEMO1"/>
    <property type="match status" value="1"/>
</dbReference>
<dbReference type="AlphaFoldDB" id="A0A1E4RPB3"/>
<dbReference type="PANTHER" id="PTHR11060">
    <property type="entry name" value="PROTEIN MEMO1"/>
    <property type="match status" value="1"/>
</dbReference>
<evidence type="ECO:0000313" key="3">
    <source>
        <dbReference type="Proteomes" id="UP000095085"/>
    </source>
</evidence>
<evidence type="ECO:0000313" key="2">
    <source>
        <dbReference type="EMBL" id="ODV68915.1"/>
    </source>
</evidence>
<comment type="similarity">
    <text evidence="1">Belongs to the MEMO1 family.</text>
</comment>
<organism evidence="2 3">
    <name type="scientific">Hyphopichia burtonii NRRL Y-1933</name>
    <dbReference type="NCBI Taxonomy" id="984485"/>
    <lineage>
        <taxon>Eukaryota</taxon>
        <taxon>Fungi</taxon>
        <taxon>Dikarya</taxon>
        <taxon>Ascomycota</taxon>
        <taxon>Saccharomycotina</taxon>
        <taxon>Pichiomycetes</taxon>
        <taxon>Debaryomycetaceae</taxon>
        <taxon>Hyphopichia</taxon>
    </lineage>
</organism>
<dbReference type="EMBL" id="KV454539">
    <property type="protein sequence ID" value="ODV68915.1"/>
    <property type="molecule type" value="Genomic_DNA"/>
</dbReference>
<dbReference type="GO" id="GO:0005737">
    <property type="term" value="C:cytoplasm"/>
    <property type="evidence" value="ECO:0007669"/>
    <property type="project" value="EnsemblFungi"/>
</dbReference>
<dbReference type="STRING" id="984485.A0A1E4RPB3"/>
<dbReference type="Proteomes" id="UP000095085">
    <property type="component" value="Unassembled WGS sequence"/>
</dbReference>
<evidence type="ECO:0000256" key="1">
    <source>
        <dbReference type="ARBA" id="ARBA00006315"/>
    </source>
</evidence>
<proteinExistence type="inferred from homology"/>
<sequence>MFVRPATHAGSWYTNDAGRLKSQLNKYFKEASELKEGINTNDDISKSIKGARILIGPHAGYTYLGSRLAETFNVWDTTNVKRVFILGPSHHVYFTKTAKLSNYHYYQTPFGDLKIDNEVNDHLVQLRNKDGLKIFDFMDEETDDDEHSFEMHIPFIYHRCQDLPQGLPQIIPIMIGQNDLTKLSEISNALKPFLADDSNTFVISSDFCHWGSRFQYTRYVDQDLSSTATQDIPLIKLGLTKPLKAFPIYKSIESLDKKAMQIASAGNVNDWIEYIAKTHNTICGQRPINVLLGLNLHEVSAGTNVFNWIGYSQSSQVTSPLDSSVSYASGYVKLK</sequence>
<protein>
    <submittedName>
        <fullName evidence="2">Uncharacterized protein</fullName>
    </submittedName>
</protein>
<dbReference type="HAMAP" id="MF_00055">
    <property type="entry name" value="MEMO1"/>
    <property type="match status" value="1"/>
</dbReference>
<name>A0A1E4RPB3_9ASCO</name>
<reference evidence="3" key="1">
    <citation type="submission" date="2016-05" db="EMBL/GenBank/DDBJ databases">
        <title>Comparative genomics of biotechnologically important yeasts.</title>
        <authorList>
            <consortium name="DOE Joint Genome Institute"/>
            <person name="Riley R."/>
            <person name="Haridas S."/>
            <person name="Wolfe K.H."/>
            <person name="Lopes M.R."/>
            <person name="Hittinger C.T."/>
            <person name="Goker M."/>
            <person name="Salamov A."/>
            <person name="Wisecaver J."/>
            <person name="Long T.M."/>
            <person name="Aerts A.L."/>
            <person name="Barry K."/>
            <person name="Choi C."/>
            <person name="Clum A."/>
            <person name="Coughlan A.Y."/>
            <person name="Deshpande S."/>
            <person name="Douglass A.P."/>
            <person name="Hanson S.J."/>
            <person name="Klenk H.-P."/>
            <person name="Labutti K."/>
            <person name="Lapidus A."/>
            <person name="Lindquist E."/>
            <person name="Lipzen A."/>
            <person name="Meier-Kolthoff J.P."/>
            <person name="Ohm R.A."/>
            <person name="Otillar R.P."/>
            <person name="Pangilinan J."/>
            <person name="Peng Y."/>
            <person name="Rokas A."/>
            <person name="Rosa C.A."/>
            <person name="Scheuner C."/>
            <person name="Sibirny A.A."/>
            <person name="Slot J.C."/>
            <person name="Stielow J.B."/>
            <person name="Sun H."/>
            <person name="Kurtzman C.P."/>
            <person name="Blackwell M."/>
            <person name="Grigoriev I.V."/>
            <person name="Jeffries T.W."/>
        </authorList>
    </citation>
    <scope>NUCLEOTIDE SEQUENCE [LARGE SCALE GENOMIC DNA]</scope>
    <source>
        <strain evidence="3">NRRL Y-1933</strain>
    </source>
</reference>
<dbReference type="OrthoDB" id="417112at2759"/>
<dbReference type="InterPro" id="IPR002737">
    <property type="entry name" value="MEMO1_fam"/>
</dbReference>
<dbReference type="Gene3D" id="3.40.830.10">
    <property type="entry name" value="LigB-like"/>
    <property type="match status" value="1"/>
</dbReference>
<accession>A0A1E4RPB3</accession>
<gene>
    <name evidence="2" type="ORF">HYPBUDRAFT_155938</name>
</gene>
<dbReference type="CDD" id="cd07361">
    <property type="entry name" value="MEMO_like"/>
    <property type="match status" value="1"/>
</dbReference>
<dbReference type="GeneID" id="30996708"/>
<dbReference type="NCBIfam" id="TIGR04336">
    <property type="entry name" value="AmmeMemoSam_B"/>
    <property type="match status" value="1"/>
</dbReference>
<dbReference type="RefSeq" id="XP_020077982.1">
    <property type="nucleotide sequence ID" value="XM_020222159.1"/>
</dbReference>